<sequence>MAQHSSPPPGETRRWLDEPRNVTKVVWTLVAVCALLFLGDLLYEKHPHFAVEYLFGFYAIYGFVGSVGLVLAAKWMRKILMRDEDYYDRDR</sequence>
<dbReference type="EMBL" id="BMZS01000004">
    <property type="protein sequence ID" value="GHD48507.1"/>
    <property type="molecule type" value="Genomic_DNA"/>
</dbReference>
<evidence type="ECO:0000313" key="2">
    <source>
        <dbReference type="EMBL" id="GHD48507.1"/>
    </source>
</evidence>
<feature type="transmembrane region" description="Helical" evidence="1">
    <location>
        <begin position="55"/>
        <end position="73"/>
    </location>
</feature>
<proteinExistence type="predicted"/>
<evidence type="ECO:0000313" key="3">
    <source>
        <dbReference type="Proteomes" id="UP000630353"/>
    </source>
</evidence>
<keyword evidence="1" id="KW-1133">Transmembrane helix</keyword>
<feature type="transmembrane region" description="Helical" evidence="1">
    <location>
        <begin position="21"/>
        <end position="43"/>
    </location>
</feature>
<reference evidence="2" key="1">
    <citation type="journal article" date="2014" name="Int. J. Syst. Evol. Microbiol.">
        <title>Complete genome sequence of Corynebacterium casei LMG S-19264T (=DSM 44701T), isolated from a smear-ripened cheese.</title>
        <authorList>
            <consortium name="US DOE Joint Genome Institute (JGI-PGF)"/>
            <person name="Walter F."/>
            <person name="Albersmeier A."/>
            <person name="Kalinowski J."/>
            <person name="Ruckert C."/>
        </authorList>
    </citation>
    <scope>NUCLEOTIDE SEQUENCE</scope>
    <source>
        <strain evidence="2">KCTC 42651</strain>
    </source>
</reference>
<accession>A0A919CQH0</accession>
<dbReference type="RefSeq" id="WP_189988877.1">
    <property type="nucleotide sequence ID" value="NZ_BMZS01000004.1"/>
</dbReference>
<reference evidence="2" key="2">
    <citation type="submission" date="2020-09" db="EMBL/GenBank/DDBJ databases">
        <authorList>
            <person name="Sun Q."/>
            <person name="Kim S."/>
        </authorList>
    </citation>
    <scope>NUCLEOTIDE SEQUENCE</scope>
    <source>
        <strain evidence="2">KCTC 42651</strain>
    </source>
</reference>
<comment type="caution">
    <text evidence="2">The sequence shown here is derived from an EMBL/GenBank/DDBJ whole genome shotgun (WGS) entry which is preliminary data.</text>
</comment>
<dbReference type="AlphaFoldDB" id="A0A919CQH0"/>
<keyword evidence="3" id="KW-1185">Reference proteome</keyword>
<organism evidence="2 3">
    <name type="scientific">Thalassobaculum fulvum</name>
    <dbReference type="NCBI Taxonomy" id="1633335"/>
    <lineage>
        <taxon>Bacteria</taxon>
        <taxon>Pseudomonadati</taxon>
        <taxon>Pseudomonadota</taxon>
        <taxon>Alphaproteobacteria</taxon>
        <taxon>Rhodospirillales</taxon>
        <taxon>Thalassobaculaceae</taxon>
        <taxon>Thalassobaculum</taxon>
    </lineage>
</organism>
<keyword evidence="1" id="KW-0472">Membrane</keyword>
<protein>
    <submittedName>
        <fullName evidence="2">Uncharacterized protein</fullName>
    </submittedName>
</protein>
<gene>
    <name evidence="2" type="ORF">GCM10017083_19680</name>
</gene>
<dbReference type="Proteomes" id="UP000630353">
    <property type="component" value="Unassembled WGS sequence"/>
</dbReference>
<evidence type="ECO:0000256" key="1">
    <source>
        <dbReference type="SAM" id="Phobius"/>
    </source>
</evidence>
<keyword evidence="1" id="KW-0812">Transmembrane</keyword>
<name>A0A919CQH0_9PROT</name>